<keyword evidence="9" id="KW-0511">Multifunctional enzyme</keyword>
<keyword evidence="14" id="KW-1185">Reference proteome</keyword>
<feature type="transmembrane region" description="Helical" evidence="10">
    <location>
        <begin position="231"/>
        <end position="254"/>
    </location>
</feature>
<comment type="function">
    <text evidence="9">Plays an essential role in type IV pili and type II pseudopili formation by proteolytically removing the leader sequence from substrate proteins and subsequently monomethylating the alpha-amino group of the newly exposed N-terminal phenylalanine.</text>
</comment>
<dbReference type="GO" id="GO:0006465">
    <property type="term" value="P:signal peptide processing"/>
    <property type="evidence" value="ECO:0007669"/>
    <property type="project" value="TreeGrafter"/>
</dbReference>
<dbReference type="AlphaFoldDB" id="A0AAC9AW10"/>
<evidence type="ECO:0000256" key="10">
    <source>
        <dbReference type="SAM" id="Phobius"/>
    </source>
</evidence>
<dbReference type="InterPro" id="IPR050882">
    <property type="entry name" value="Prepilin_peptidase/N-MTase"/>
</dbReference>
<feature type="transmembrane region" description="Helical" evidence="10">
    <location>
        <begin position="90"/>
        <end position="111"/>
    </location>
</feature>
<dbReference type="RefSeq" id="WP_054730611.1">
    <property type="nucleotide sequence ID" value="NZ_CP009429.1"/>
</dbReference>
<protein>
    <recommendedName>
        <fullName evidence="9">Prepilin leader peptidase/N-methyltransferase</fullName>
        <ecNumber evidence="9">2.1.1.-</ecNumber>
        <ecNumber evidence="9">3.4.23.43</ecNumber>
    </recommendedName>
</protein>
<accession>A0AAC9AW10</accession>
<keyword evidence="4" id="KW-0997">Cell inner membrane</keyword>
<dbReference type="PANTHER" id="PTHR30487:SF0">
    <property type="entry name" value="PREPILIN LEADER PEPTIDASE_N-METHYLTRANSFERASE-RELATED"/>
    <property type="match status" value="1"/>
</dbReference>
<dbReference type="InterPro" id="IPR014032">
    <property type="entry name" value="Peptidase_A24A_bac"/>
</dbReference>
<dbReference type="GO" id="GO:0008168">
    <property type="term" value="F:methyltransferase activity"/>
    <property type="evidence" value="ECO:0007669"/>
    <property type="project" value="UniProtKB-KW"/>
</dbReference>
<name>A0AAC9AW10_SPHMC</name>
<comment type="catalytic activity">
    <reaction evidence="9">
        <text>Typically cleaves a -Gly-|-Phe- bond to release an N-terminal, basic peptide of 5-8 residues from type IV prepilin, and then N-methylates the new N-terminal amino group, the methyl donor being S-adenosyl-L-methionine.</text>
        <dbReference type="EC" id="3.4.23.43"/>
    </reaction>
</comment>
<evidence type="ECO:0000256" key="4">
    <source>
        <dbReference type="ARBA" id="ARBA00022519"/>
    </source>
</evidence>
<comment type="subcellular location">
    <subcellularLocation>
        <location evidence="1">Cell inner membrane</location>
        <topology evidence="1">Multi-pass membrane protein</topology>
    </subcellularLocation>
    <subcellularLocation>
        <location evidence="9">Cell membrane</location>
        <topology evidence="9">Multi-pass membrane protein</topology>
    </subcellularLocation>
</comment>
<dbReference type="InterPro" id="IPR000045">
    <property type="entry name" value="Prepilin_IV_endopep_pep"/>
</dbReference>
<dbReference type="Gene3D" id="1.20.120.1220">
    <property type="match status" value="1"/>
</dbReference>
<dbReference type="Proteomes" id="UP000076088">
    <property type="component" value="Chromosome"/>
</dbReference>
<dbReference type="GO" id="GO:0004190">
    <property type="term" value="F:aspartic-type endopeptidase activity"/>
    <property type="evidence" value="ECO:0007669"/>
    <property type="project" value="UniProtKB-EC"/>
</dbReference>
<evidence type="ECO:0000256" key="6">
    <source>
        <dbReference type="ARBA" id="ARBA00022989"/>
    </source>
</evidence>
<keyword evidence="7 10" id="KW-0472">Membrane</keyword>
<proteinExistence type="inferred from homology"/>
<comment type="similarity">
    <text evidence="2 8">Belongs to the peptidase A24 family.</text>
</comment>
<dbReference type="KEGG" id="smaz:LH19_17510"/>
<reference evidence="13 14" key="2">
    <citation type="journal article" date="2016" name="Genome Announc.">
        <title>Complete Genome Sequence of Sphingopyxis macrogoltabida Strain 203N (NBRC 111659), a Polyethylene Glycol Degrader.</title>
        <authorList>
            <person name="Ohtsubo Y."/>
            <person name="Nonoyama S."/>
            <person name="Nagata Y."/>
            <person name="Numata M."/>
            <person name="Tsuchikane K."/>
            <person name="Hosoyama A."/>
            <person name="Yamazoe A."/>
            <person name="Tsuda M."/>
            <person name="Fujita N."/>
            <person name="Kawai F."/>
        </authorList>
    </citation>
    <scope>NUCLEOTIDE SEQUENCE [LARGE SCALE GENOMIC DNA]</scope>
    <source>
        <strain evidence="13 14">203N</strain>
    </source>
</reference>
<evidence type="ECO:0000256" key="1">
    <source>
        <dbReference type="ARBA" id="ARBA00004429"/>
    </source>
</evidence>
<keyword evidence="9" id="KW-0645">Protease</keyword>
<evidence type="ECO:0000313" key="14">
    <source>
        <dbReference type="Proteomes" id="UP000076088"/>
    </source>
</evidence>
<keyword evidence="6 10" id="KW-1133">Transmembrane helix</keyword>
<feature type="transmembrane region" description="Helical" evidence="10">
    <location>
        <begin position="6"/>
        <end position="32"/>
    </location>
</feature>
<evidence type="ECO:0000256" key="2">
    <source>
        <dbReference type="ARBA" id="ARBA00005801"/>
    </source>
</evidence>
<keyword evidence="5 9" id="KW-0812">Transmembrane</keyword>
<feature type="transmembrane region" description="Helical" evidence="10">
    <location>
        <begin position="131"/>
        <end position="149"/>
    </location>
</feature>
<dbReference type="GO" id="GO:0005886">
    <property type="term" value="C:plasma membrane"/>
    <property type="evidence" value="ECO:0007669"/>
    <property type="project" value="UniProtKB-SubCell"/>
</dbReference>
<feature type="domain" description="Prepilin type IV endopeptidase peptidase" evidence="11">
    <location>
        <begin position="110"/>
        <end position="217"/>
    </location>
</feature>
<keyword evidence="9" id="KW-0378">Hydrolase</keyword>
<evidence type="ECO:0000256" key="7">
    <source>
        <dbReference type="ARBA" id="ARBA00023136"/>
    </source>
</evidence>
<dbReference type="PRINTS" id="PR00864">
    <property type="entry name" value="PREPILNPTASE"/>
</dbReference>
<dbReference type="EC" id="3.4.23.43" evidence="9"/>
<dbReference type="InterPro" id="IPR010627">
    <property type="entry name" value="Prepilin_pept_A24_N"/>
</dbReference>
<dbReference type="EC" id="2.1.1.-" evidence="9"/>
<feature type="transmembrane region" description="Helical" evidence="10">
    <location>
        <begin position="156"/>
        <end position="176"/>
    </location>
</feature>
<evidence type="ECO:0000259" key="12">
    <source>
        <dbReference type="Pfam" id="PF06750"/>
    </source>
</evidence>
<evidence type="ECO:0000259" key="11">
    <source>
        <dbReference type="Pfam" id="PF01478"/>
    </source>
</evidence>
<keyword evidence="9" id="KW-0489">Methyltransferase</keyword>
<evidence type="ECO:0000256" key="3">
    <source>
        <dbReference type="ARBA" id="ARBA00022475"/>
    </source>
</evidence>
<keyword evidence="9" id="KW-0808">Transferase</keyword>
<dbReference type="EMBL" id="CP013344">
    <property type="protein sequence ID" value="AMU90932.1"/>
    <property type="molecule type" value="Genomic_DNA"/>
</dbReference>
<dbReference type="Pfam" id="PF01478">
    <property type="entry name" value="Peptidase_A24"/>
    <property type="match status" value="1"/>
</dbReference>
<reference evidence="14" key="1">
    <citation type="submission" date="2015-11" db="EMBL/GenBank/DDBJ databases">
        <title>Complete genome sequence of a polyethylene-glycol degrader Sphingopyxis macrogoltabida 203N (NBRC 111659).</title>
        <authorList>
            <person name="Yoshiyuki O."/>
            <person name="Shouta N."/>
            <person name="Nagata Y."/>
            <person name="Numata M."/>
            <person name="Tsuchikane K."/>
            <person name="Hosoyama A."/>
            <person name="Yamazoe A."/>
            <person name="Tsuda M."/>
            <person name="Fujita N."/>
            <person name="Kawai F."/>
        </authorList>
    </citation>
    <scope>NUCLEOTIDE SEQUENCE [LARGE SCALE GENOMIC DNA]</scope>
    <source>
        <strain evidence="14">203N</strain>
    </source>
</reference>
<dbReference type="PANTHER" id="PTHR30487">
    <property type="entry name" value="TYPE 4 PREPILIN-LIKE PROTEINS LEADER PEPTIDE-PROCESSING ENZYME"/>
    <property type="match status" value="1"/>
</dbReference>
<feature type="transmembrane region" description="Helical" evidence="10">
    <location>
        <begin position="196"/>
        <end position="219"/>
    </location>
</feature>
<evidence type="ECO:0000256" key="8">
    <source>
        <dbReference type="RuleBase" id="RU003793"/>
    </source>
</evidence>
<organism evidence="13 14">
    <name type="scientific">Sphingopyxis macrogoltabida</name>
    <name type="common">Sphingomonas macrogoltabidus</name>
    <dbReference type="NCBI Taxonomy" id="33050"/>
    <lineage>
        <taxon>Bacteria</taxon>
        <taxon>Pseudomonadati</taxon>
        <taxon>Pseudomonadota</taxon>
        <taxon>Alphaproteobacteria</taxon>
        <taxon>Sphingomonadales</taxon>
        <taxon>Sphingomonadaceae</taxon>
        <taxon>Sphingopyxis</taxon>
    </lineage>
</organism>
<dbReference type="Pfam" id="PF06750">
    <property type="entry name" value="A24_N_bact"/>
    <property type="match status" value="1"/>
</dbReference>
<keyword evidence="3" id="KW-1003">Cell membrane</keyword>
<evidence type="ECO:0000313" key="13">
    <source>
        <dbReference type="EMBL" id="AMU90932.1"/>
    </source>
</evidence>
<evidence type="ECO:0000256" key="9">
    <source>
        <dbReference type="RuleBase" id="RU003794"/>
    </source>
</evidence>
<feature type="domain" description="Prepilin peptidase A24 N-terminal" evidence="12">
    <location>
        <begin position="18"/>
        <end position="98"/>
    </location>
</feature>
<gene>
    <name evidence="13" type="ORF">ATM17_18080</name>
</gene>
<sequence>MPDPGALPVGIGVAFAALIGLVLGSFIATLVLRWPQGRSVLGRSQCDACHQPLGARDLVPLLSALWSRGRCRRCGAPIDPFHGRVEIASALIGVVALVSMPGTAGWLWALFGWLLLPLALLDARHFWLPDRLNALLAVVGLLFAGPLLGTPLLDRWIGALAGGLVLAAIALLYRRARGAEGMGGGDPKLVAAVGAWLGWQALPLMLLLASLGGIAWVLVAQNREGDAPLALRRVPFGVFLCTAAWIAVPVWSLLASSAGHS</sequence>
<evidence type="ECO:0000256" key="5">
    <source>
        <dbReference type="ARBA" id="ARBA00022692"/>
    </source>
</evidence>
<dbReference type="GO" id="GO:0032259">
    <property type="term" value="P:methylation"/>
    <property type="evidence" value="ECO:0007669"/>
    <property type="project" value="UniProtKB-KW"/>
</dbReference>